<evidence type="ECO:0000313" key="3">
    <source>
        <dbReference type="Proteomes" id="UP000012073"/>
    </source>
</evidence>
<dbReference type="AlphaFoldDB" id="R7Q737"/>
<feature type="compositionally biased region" description="Polar residues" evidence="1">
    <location>
        <begin position="224"/>
        <end position="233"/>
    </location>
</feature>
<dbReference type="Gramene" id="CDF33285">
    <property type="protein sequence ID" value="CDF33285"/>
    <property type="gene ID" value="CHC_T00002065001"/>
</dbReference>
<feature type="compositionally biased region" description="Acidic residues" evidence="1">
    <location>
        <begin position="457"/>
        <end position="474"/>
    </location>
</feature>
<organism evidence="2 3">
    <name type="scientific">Chondrus crispus</name>
    <name type="common">Carrageen Irish moss</name>
    <name type="synonym">Polymorpha crispa</name>
    <dbReference type="NCBI Taxonomy" id="2769"/>
    <lineage>
        <taxon>Eukaryota</taxon>
        <taxon>Rhodophyta</taxon>
        <taxon>Florideophyceae</taxon>
        <taxon>Rhodymeniophycidae</taxon>
        <taxon>Gigartinales</taxon>
        <taxon>Gigartinaceae</taxon>
        <taxon>Chondrus</taxon>
    </lineage>
</organism>
<feature type="region of interest" description="Disordered" evidence="1">
    <location>
        <begin position="198"/>
        <end position="248"/>
    </location>
</feature>
<dbReference type="GeneID" id="17320801"/>
<dbReference type="EMBL" id="HG001639">
    <property type="protein sequence ID" value="CDF33285.1"/>
    <property type="molecule type" value="Genomic_DNA"/>
</dbReference>
<feature type="region of interest" description="Disordered" evidence="1">
    <location>
        <begin position="451"/>
        <end position="474"/>
    </location>
</feature>
<dbReference type="STRING" id="2769.R7Q737"/>
<evidence type="ECO:0000313" key="2">
    <source>
        <dbReference type="EMBL" id="CDF33285.1"/>
    </source>
</evidence>
<dbReference type="OrthoDB" id="5009at2759"/>
<reference evidence="3" key="1">
    <citation type="journal article" date="2013" name="Proc. Natl. Acad. Sci. U.S.A.">
        <title>Genome structure and metabolic features in the red seaweed Chondrus crispus shed light on evolution of the Archaeplastida.</title>
        <authorList>
            <person name="Collen J."/>
            <person name="Porcel B."/>
            <person name="Carre W."/>
            <person name="Ball S.G."/>
            <person name="Chaparro C."/>
            <person name="Tonon T."/>
            <person name="Barbeyron T."/>
            <person name="Michel G."/>
            <person name="Noel B."/>
            <person name="Valentin K."/>
            <person name="Elias M."/>
            <person name="Artiguenave F."/>
            <person name="Arun A."/>
            <person name="Aury J.M."/>
            <person name="Barbosa-Neto J.F."/>
            <person name="Bothwell J.H."/>
            <person name="Bouget F.Y."/>
            <person name="Brillet L."/>
            <person name="Cabello-Hurtado F."/>
            <person name="Capella-Gutierrez S."/>
            <person name="Charrier B."/>
            <person name="Cladiere L."/>
            <person name="Cock J.M."/>
            <person name="Coelho S.M."/>
            <person name="Colleoni C."/>
            <person name="Czjzek M."/>
            <person name="Da Silva C."/>
            <person name="Delage L."/>
            <person name="Denoeud F."/>
            <person name="Deschamps P."/>
            <person name="Dittami S.M."/>
            <person name="Gabaldon T."/>
            <person name="Gachon C.M."/>
            <person name="Groisillier A."/>
            <person name="Herve C."/>
            <person name="Jabbari K."/>
            <person name="Katinka M."/>
            <person name="Kloareg B."/>
            <person name="Kowalczyk N."/>
            <person name="Labadie K."/>
            <person name="Leblanc C."/>
            <person name="Lopez P.J."/>
            <person name="McLachlan D.H."/>
            <person name="Meslet-Cladiere L."/>
            <person name="Moustafa A."/>
            <person name="Nehr Z."/>
            <person name="Nyvall Collen P."/>
            <person name="Panaud O."/>
            <person name="Partensky F."/>
            <person name="Poulain J."/>
            <person name="Rensing S.A."/>
            <person name="Rousvoal S."/>
            <person name="Samson G."/>
            <person name="Symeonidi A."/>
            <person name="Weissenbach J."/>
            <person name="Zambounis A."/>
            <person name="Wincker P."/>
            <person name="Boyen C."/>
        </authorList>
    </citation>
    <scope>NUCLEOTIDE SEQUENCE [LARGE SCALE GENOMIC DNA]</scope>
    <source>
        <strain evidence="3">cv. Stackhouse</strain>
    </source>
</reference>
<dbReference type="Proteomes" id="UP000012073">
    <property type="component" value="Unassembled WGS sequence"/>
</dbReference>
<dbReference type="RefSeq" id="XP_005713088.1">
    <property type="nucleotide sequence ID" value="XM_005713031.1"/>
</dbReference>
<proteinExistence type="predicted"/>
<evidence type="ECO:0000256" key="1">
    <source>
        <dbReference type="SAM" id="MobiDB-lite"/>
    </source>
</evidence>
<dbReference type="KEGG" id="ccp:CHC_T00002065001"/>
<gene>
    <name evidence="2" type="ORF">CHC_T00002065001</name>
</gene>
<name>R7Q737_CHOCR</name>
<protein>
    <submittedName>
        <fullName evidence="2">Uncharacterized protein</fullName>
    </submittedName>
</protein>
<feature type="region of interest" description="Disordered" evidence="1">
    <location>
        <begin position="268"/>
        <end position="303"/>
    </location>
</feature>
<accession>R7Q737</accession>
<feature type="compositionally biased region" description="Polar residues" evidence="1">
    <location>
        <begin position="281"/>
        <end position="290"/>
    </location>
</feature>
<keyword evidence="3" id="KW-1185">Reference proteome</keyword>
<sequence>MNRYVIAPKVVKLALDPVLTAQFRTLDASLRWRTLTTNLESCESPPYLYFRVSLQLKAGNTTYAGFATGAPFMLTRDKNVSKRAFFLRHWVRSAPEHENTKAPLVVLPHMALAAEHEDVLLIRVNIDRPLASEDIFKSIPFATWMFQVVQVDAVIQEFPGIRFAFAIERTVTTEERELVTVRKGLPMTPQQLKAANSVLPRPSSIPSPQTHAAVRQTAGHPMQPSRQHSSYSPVTPRPPAAAYQPNPYAYSSGRSLGLQMRQNVSPRVPYHTQHQPVKLTSRAQGRSGSMATGGTGTQSNADNLRPVLHPYLRLWEDRDLDDPYEPIFVTEDDEFDRKARKSWLVEDKAPYAEQFEYQNLFGVPSSDYPMYFFKGPSLSNVDGEPDIEVVVHRKQQVKVETSEVSGASEEINSHARIGGSDTYSSAVLEAAQYNSILRRDRTELRKWLVEDVQREGEESEQEEDEEDGDGDYSD</sequence>